<protein>
    <submittedName>
        <fullName evidence="1">Uncharacterized protein</fullName>
    </submittedName>
</protein>
<keyword evidence="2" id="KW-1185">Reference proteome</keyword>
<evidence type="ECO:0000313" key="2">
    <source>
        <dbReference type="Proteomes" id="UP001607302"/>
    </source>
</evidence>
<proteinExistence type="predicted"/>
<comment type="caution">
    <text evidence="1">The sequence shown here is derived from an EMBL/GenBank/DDBJ whole genome shotgun (WGS) entry which is preliminary data.</text>
</comment>
<gene>
    <name evidence="1" type="ORF">V1478_000882</name>
</gene>
<name>A0ABD2C6R2_VESSQ</name>
<dbReference type="AlphaFoldDB" id="A0ABD2C6R2"/>
<reference evidence="1 2" key="1">
    <citation type="journal article" date="2024" name="Ann. Entomol. Soc. Am.">
        <title>Genomic analyses of the southern and eastern yellowjacket wasps (Hymenoptera: Vespidae) reveal evolutionary signatures of social life.</title>
        <authorList>
            <person name="Catto M.A."/>
            <person name="Caine P.B."/>
            <person name="Orr S.E."/>
            <person name="Hunt B.G."/>
            <person name="Goodisman M.A.D."/>
        </authorList>
    </citation>
    <scope>NUCLEOTIDE SEQUENCE [LARGE SCALE GENOMIC DNA]</scope>
    <source>
        <strain evidence="1">233</strain>
        <tissue evidence="1">Head and thorax</tissue>
    </source>
</reference>
<evidence type="ECO:0000313" key="1">
    <source>
        <dbReference type="EMBL" id="KAL2740741.1"/>
    </source>
</evidence>
<dbReference type="EMBL" id="JAUDFV010000020">
    <property type="protein sequence ID" value="KAL2740741.1"/>
    <property type="molecule type" value="Genomic_DNA"/>
</dbReference>
<accession>A0ABD2C6R2</accession>
<dbReference type="Proteomes" id="UP001607302">
    <property type="component" value="Unassembled WGS sequence"/>
</dbReference>
<organism evidence="1 2">
    <name type="scientific">Vespula squamosa</name>
    <name type="common">Southern yellow jacket</name>
    <name type="synonym">Wasp</name>
    <dbReference type="NCBI Taxonomy" id="30214"/>
    <lineage>
        <taxon>Eukaryota</taxon>
        <taxon>Metazoa</taxon>
        <taxon>Ecdysozoa</taxon>
        <taxon>Arthropoda</taxon>
        <taxon>Hexapoda</taxon>
        <taxon>Insecta</taxon>
        <taxon>Pterygota</taxon>
        <taxon>Neoptera</taxon>
        <taxon>Endopterygota</taxon>
        <taxon>Hymenoptera</taxon>
        <taxon>Apocrita</taxon>
        <taxon>Aculeata</taxon>
        <taxon>Vespoidea</taxon>
        <taxon>Vespidae</taxon>
        <taxon>Vespinae</taxon>
        <taxon>Vespula</taxon>
    </lineage>
</organism>
<sequence>MYYLGNFYDFHKKPHAHVCIFFHYQLLHIFCYSIQTCIPILTTCKTVHSTSNNKEWYVLGLFTALCVYKLKFF</sequence>